<name>A0ABW4N290_9CAUL</name>
<evidence type="ECO:0000313" key="2">
    <source>
        <dbReference type="EMBL" id="MFD1783982.1"/>
    </source>
</evidence>
<keyword evidence="3" id="KW-1185">Reference proteome</keyword>
<feature type="signal peptide" evidence="1">
    <location>
        <begin position="1"/>
        <end position="22"/>
    </location>
</feature>
<organism evidence="2 3">
    <name type="scientific">Phenylobacterium terrae</name>
    <dbReference type="NCBI Taxonomy" id="2665495"/>
    <lineage>
        <taxon>Bacteria</taxon>
        <taxon>Pseudomonadati</taxon>
        <taxon>Pseudomonadota</taxon>
        <taxon>Alphaproteobacteria</taxon>
        <taxon>Caulobacterales</taxon>
        <taxon>Caulobacteraceae</taxon>
        <taxon>Phenylobacterium</taxon>
    </lineage>
</organism>
<accession>A0ABW4N290</accession>
<evidence type="ECO:0000256" key="1">
    <source>
        <dbReference type="SAM" id="SignalP"/>
    </source>
</evidence>
<dbReference type="RefSeq" id="WP_377282830.1">
    <property type="nucleotide sequence ID" value="NZ_JBHRSI010000008.1"/>
</dbReference>
<proteinExistence type="predicted"/>
<gene>
    <name evidence="2" type="ORF">ACFSC0_11305</name>
</gene>
<reference evidence="3" key="1">
    <citation type="journal article" date="2019" name="Int. J. Syst. Evol. Microbiol.">
        <title>The Global Catalogue of Microorganisms (GCM) 10K type strain sequencing project: providing services to taxonomists for standard genome sequencing and annotation.</title>
        <authorList>
            <consortium name="The Broad Institute Genomics Platform"/>
            <consortium name="The Broad Institute Genome Sequencing Center for Infectious Disease"/>
            <person name="Wu L."/>
            <person name="Ma J."/>
        </authorList>
    </citation>
    <scope>NUCLEOTIDE SEQUENCE [LARGE SCALE GENOMIC DNA]</scope>
    <source>
        <strain evidence="3">DFY28</strain>
    </source>
</reference>
<dbReference type="InterPro" id="IPR010281">
    <property type="entry name" value="DUF885"/>
</dbReference>
<evidence type="ECO:0000313" key="3">
    <source>
        <dbReference type="Proteomes" id="UP001597237"/>
    </source>
</evidence>
<dbReference type="Pfam" id="PF05960">
    <property type="entry name" value="DUF885"/>
    <property type="match status" value="1"/>
</dbReference>
<protein>
    <submittedName>
        <fullName evidence="2">DUF885 domain-containing protein</fullName>
    </submittedName>
</protein>
<dbReference type="PANTHER" id="PTHR33361:SF16">
    <property type="entry name" value="DUF885 DOMAIN-CONTAINING PROTEIN"/>
    <property type="match status" value="1"/>
</dbReference>
<dbReference type="PANTHER" id="PTHR33361">
    <property type="entry name" value="GLR0591 PROTEIN"/>
    <property type="match status" value="1"/>
</dbReference>
<sequence>MRRAIAIGLAVALMGAAPQVLAQAAAPAGAQATSESRALTAWLDQQYEQELQMDPEGLTMQGRKDHYDKLTDRSEARADALLAWRRASVAEMKRRFDLAKLDEEARTSFEVWALELDRAETANKWRRHRYIFARGGAHTGLPNFLINFHRVDEPADMAAYIARVRQLDDALDQLLVRAKAAAEGGVRMPRFAYDRSIDEVGRVTGGAPFGPGEDSALLADGKAKIAALLKAGKIDQRQADAFTRELTEAMTAEMKPGYDRLLAWLKADREKTAPEAKGVHALPQGRDYYDAQLFLQTTTDMTADQIHDLGLSEVARLRAEMEAVKAKAGFTGSLEDFFVFMRTDKRFYLPNTDEGRAQYIAMADAYLAGMKKKLPEYFGILPKADLVVKRVEPFREEPGGAQHYFAGTPDGSRPGVFYAHLSDMNAMPTYQLENIAYHEGLPGHHMQISIAQELTGLPKFRTQYDYTAYSEGWGLYSEKLAKEMGFATDPYNDFGRLSGEIWRAIRLVVDTGMHSKGWSQEQAVAYFMANSAQPEAAIRSEIQRYLVNPGQATSYKVGMIRIQAMREEARKALGGKFDIRAFHDVVLGGGALPLPVLEARVRRWVERTKGG</sequence>
<feature type="chain" id="PRO_5045497737" evidence="1">
    <location>
        <begin position="23"/>
        <end position="611"/>
    </location>
</feature>
<dbReference type="EMBL" id="JBHUEY010000001">
    <property type="protein sequence ID" value="MFD1783982.1"/>
    <property type="molecule type" value="Genomic_DNA"/>
</dbReference>
<dbReference type="Proteomes" id="UP001597237">
    <property type="component" value="Unassembled WGS sequence"/>
</dbReference>
<comment type="caution">
    <text evidence="2">The sequence shown here is derived from an EMBL/GenBank/DDBJ whole genome shotgun (WGS) entry which is preliminary data.</text>
</comment>
<keyword evidence="1" id="KW-0732">Signal</keyword>